<sequence>MIRSATYFLRIRWERVCSTRRPVGTPASVRHLLRSSPPVHPKRVSVSENFVKVLMAEVSIINVVQETDILDDDEDDYVQAADLINRADRLAVEAEVQPNGQPHGESVSFIKFLCTACDNCSAVINEGGATMATAPPPHNLAQCSTNGR</sequence>
<reference evidence="2" key="1">
    <citation type="submission" date="2022-11" db="UniProtKB">
        <authorList>
            <consortium name="WormBaseParasite"/>
        </authorList>
    </citation>
    <scope>IDENTIFICATION</scope>
</reference>
<evidence type="ECO:0000313" key="2">
    <source>
        <dbReference type="WBParaSite" id="PSAMB.scaffold2903size20647.g19619.t1"/>
    </source>
</evidence>
<protein>
    <submittedName>
        <fullName evidence="2">Uncharacterized protein</fullName>
    </submittedName>
</protein>
<dbReference type="Proteomes" id="UP000887566">
    <property type="component" value="Unplaced"/>
</dbReference>
<name>A0A914W2V2_9BILA</name>
<keyword evidence="1" id="KW-1185">Reference proteome</keyword>
<organism evidence="1 2">
    <name type="scientific">Plectus sambesii</name>
    <dbReference type="NCBI Taxonomy" id="2011161"/>
    <lineage>
        <taxon>Eukaryota</taxon>
        <taxon>Metazoa</taxon>
        <taxon>Ecdysozoa</taxon>
        <taxon>Nematoda</taxon>
        <taxon>Chromadorea</taxon>
        <taxon>Plectida</taxon>
        <taxon>Plectina</taxon>
        <taxon>Plectoidea</taxon>
        <taxon>Plectidae</taxon>
        <taxon>Plectus</taxon>
    </lineage>
</organism>
<dbReference type="AlphaFoldDB" id="A0A914W2V2"/>
<evidence type="ECO:0000313" key="1">
    <source>
        <dbReference type="Proteomes" id="UP000887566"/>
    </source>
</evidence>
<dbReference type="WBParaSite" id="PSAMB.scaffold2903size20647.g19619.t1">
    <property type="protein sequence ID" value="PSAMB.scaffold2903size20647.g19619.t1"/>
    <property type="gene ID" value="PSAMB.scaffold2903size20647.g19619"/>
</dbReference>
<proteinExistence type="predicted"/>
<accession>A0A914W2V2</accession>